<proteinExistence type="predicted"/>
<evidence type="ECO:0000256" key="2">
    <source>
        <dbReference type="ARBA" id="ARBA00023125"/>
    </source>
</evidence>
<dbReference type="InterPro" id="IPR037171">
    <property type="entry name" value="NagB/RpiA_transferase-like"/>
</dbReference>
<dbReference type="PANTHER" id="PTHR30363:SF58">
    <property type="entry name" value="REGULATORY PROTEIN, DEOR FAMILY"/>
    <property type="match status" value="1"/>
</dbReference>
<gene>
    <name evidence="5" type="ORF">Leucomu_01320</name>
</gene>
<organism evidence="5 6">
    <name type="scientific">Leucobacter muris</name>
    <dbReference type="NCBI Taxonomy" id="1935379"/>
    <lineage>
        <taxon>Bacteria</taxon>
        <taxon>Bacillati</taxon>
        <taxon>Actinomycetota</taxon>
        <taxon>Actinomycetes</taxon>
        <taxon>Micrococcales</taxon>
        <taxon>Microbacteriaceae</taxon>
        <taxon>Leucobacter</taxon>
    </lineage>
</organism>
<evidence type="ECO:0000313" key="5">
    <source>
        <dbReference type="EMBL" id="QAB16746.1"/>
    </source>
</evidence>
<dbReference type="SUPFAM" id="SSF46785">
    <property type="entry name" value="Winged helix' DNA-binding domain"/>
    <property type="match status" value="1"/>
</dbReference>
<dbReference type="SUPFAM" id="SSF100950">
    <property type="entry name" value="NagB/RpiA/CoA transferase-like"/>
    <property type="match status" value="1"/>
</dbReference>
<dbReference type="Gene3D" id="1.10.10.10">
    <property type="entry name" value="Winged helix-like DNA-binding domain superfamily/Winged helix DNA-binding domain"/>
    <property type="match status" value="1"/>
</dbReference>
<sequence>MSAQEESEVRVIPDQRRETLLRALHREKVLSVHQLTDLLGVSHMTVRRDIAALEREGQALSVPGGVKLATNISTEPSRQHKSLLQTAEKQAIARDAAALVQDDMVLYLDAGTTTLAMLPELAARKNLTVVTNDFVIVEALGAVGASTIHIGGFVDHTNRSTVGTLATRILEQLNLDIAFISASSWSLKHGVTTPVPTKVDVKRAVMAAATDRVLLVDSTKYGQYSAYRVAALADFDTIVTDAGLSEAAVAAIRDRNVDLRLAETRGD</sequence>
<keyword evidence="1" id="KW-0805">Transcription regulation</keyword>
<dbReference type="InterPro" id="IPR036388">
    <property type="entry name" value="WH-like_DNA-bd_sf"/>
</dbReference>
<dbReference type="InterPro" id="IPR018356">
    <property type="entry name" value="Tscrpt_reg_HTH_DeoR_CS"/>
</dbReference>
<dbReference type="RefSeq" id="WP_128386087.1">
    <property type="nucleotide sequence ID" value="NZ_CP035037.1"/>
</dbReference>
<dbReference type="SMART" id="SM00420">
    <property type="entry name" value="HTH_DEOR"/>
    <property type="match status" value="1"/>
</dbReference>
<dbReference type="Pfam" id="PF00455">
    <property type="entry name" value="DeoRC"/>
    <property type="match status" value="1"/>
</dbReference>
<dbReference type="Gene3D" id="3.40.50.1360">
    <property type="match status" value="1"/>
</dbReference>
<dbReference type="Proteomes" id="UP000285768">
    <property type="component" value="Chromosome"/>
</dbReference>
<dbReference type="Pfam" id="PF08220">
    <property type="entry name" value="HTH_DeoR"/>
    <property type="match status" value="1"/>
</dbReference>
<dbReference type="PROSITE" id="PS51000">
    <property type="entry name" value="HTH_DEOR_2"/>
    <property type="match status" value="1"/>
</dbReference>
<dbReference type="InterPro" id="IPR001034">
    <property type="entry name" value="DeoR_HTH"/>
</dbReference>
<keyword evidence="6" id="KW-1185">Reference proteome</keyword>
<feature type="domain" description="HTH deoR-type" evidence="4">
    <location>
        <begin position="13"/>
        <end position="68"/>
    </location>
</feature>
<reference evidence="5 6" key="1">
    <citation type="submission" date="2019-01" db="EMBL/GenBank/DDBJ databases">
        <title>Leucobacter muris sp. nov. isolated from the nose of a laboratory mouse.</title>
        <authorList>
            <person name="Benga L."/>
            <person name="Sproeer C."/>
            <person name="Schumann P."/>
            <person name="Verbarg S."/>
            <person name="Bunk B."/>
            <person name="Engelhardt E."/>
            <person name="Benten P.M."/>
            <person name="Sager M."/>
        </authorList>
    </citation>
    <scope>NUCLEOTIDE SEQUENCE [LARGE SCALE GENOMIC DNA]</scope>
    <source>
        <strain evidence="5 6">DSM 101948</strain>
    </source>
</reference>
<dbReference type="InterPro" id="IPR036390">
    <property type="entry name" value="WH_DNA-bd_sf"/>
</dbReference>
<dbReference type="InterPro" id="IPR014036">
    <property type="entry name" value="DeoR-like_C"/>
</dbReference>
<dbReference type="EMBL" id="CP035037">
    <property type="protein sequence ID" value="QAB16746.1"/>
    <property type="molecule type" value="Genomic_DNA"/>
</dbReference>
<protein>
    <submittedName>
        <fullName evidence="5">DeoR/GlpR transcriptional regulator</fullName>
    </submittedName>
</protein>
<evidence type="ECO:0000313" key="6">
    <source>
        <dbReference type="Proteomes" id="UP000285768"/>
    </source>
</evidence>
<keyword evidence="2" id="KW-0238">DNA-binding</keyword>
<dbReference type="PROSITE" id="PS00894">
    <property type="entry name" value="HTH_DEOR_1"/>
    <property type="match status" value="1"/>
</dbReference>
<dbReference type="PANTHER" id="PTHR30363">
    <property type="entry name" value="HTH-TYPE TRANSCRIPTIONAL REGULATOR SRLR-RELATED"/>
    <property type="match status" value="1"/>
</dbReference>
<keyword evidence="3" id="KW-0804">Transcription</keyword>
<evidence type="ECO:0000256" key="3">
    <source>
        <dbReference type="ARBA" id="ARBA00023163"/>
    </source>
</evidence>
<evidence type="ECO:0000259" key="4">
    <source>
        <dbReference type="PROSITE" id="PS51000"/>
    </source>
</evidence>
<evidence type="ECO:0000256" key="1">
    <source>
        <dbReference type="ARBA" id="ARBA00023015"/>
    </source>
</evidence>
<name>A0ABX5QCG6_9MICO</name>
<dbReference type="SMART" id="SM01134">
    <property type="entry name" value="DeoRC"/>
    <property type="match status" value="1"/>
</dbReference>
<dbReference type="InterPro" id="IPR050313">
    <property type="entry name" value="Carb_Metab_HTH_regulators"/>
</dbReference>
<accession>A0ABX5QCG6</accession>